<feature type="region of interest" description="Disordered" evidence="1">
    <location>
        <begin position="249"/>
        <end position="298"/>
    </location>
</feature>
<keyword evidence="3" id="KW-1185">Reference proteome</keyword>
<feature type="compositionally biased region" description="Basic and acidic residues" evidence="1">
    <location>
        <begin position="259"/>
        <end position="269"/>
    </location>
</feature>
<feature type="compositionally biased region" description="Low complexity" evidence="1">
    <location>
        <begin position="102"/>
        <end position="151"/>
    </location>
</feature>
<evidence type="ECO:0000256" key="1">
    <source>
        <dbReference type="SAM" id="MobiDB-lite"/>
    </source>
</evidence>
<feature type="region of interest" description="Disordered" evidence="1">
    <location>
        <begin position="90"/>
        <end position="182"/>
    </location>
</feature>
<comment type="caution">
    <text evidence="2">The sequence shown here is derived from an EMBL/GenBank/DDBJ whole genome shotgun (WGS) entry which is preliminary data.</text>
</comment>
<gene>
    <name evidence="2" type="ORF">B0H16DRAFT_1814741</name>
</gene>
<organism evidence="2 3">
    <name type="scientific">Mycena metata</name>
    <dbReference type="NCBI Taxonomy" id="1033252"/>
    <lineage>
        <taxon>Eukaryota</taxon>
        <taxon>Fungi</taxon>
        <taxon>Dikarya</taxon>
        <taxon>Basidiomycota</taxon>
        <taxon>Agaricomycotina</taxon>
        <taxon>Agaricomycetes</taxon>
        <taxon>Agaricomycetidae</taxon>
        <taxon>Agaricales</taxon>
        <taxon>Marasmiineae</taxon>
        <taxon>Mycenaceae</taxon>
        <taxon>Mycena</taxon>
    </lineage>
</organism>
<sequence>MSKLYSAYLGAADVPLQAGAQDANERAGSEHAYWFVCRDEAEWVDLRRRVKELPRTIFAIVDEPPMWPGADDDDDMGLENISDSEEVADAGFEGADGDGDGDVSSVSHASHVVSSASHVAASTFSHTHARHGSNSNTHSTSTTSISSGARSSEVDTEEDSVAPITPLPGSRFDLSGGPTRAASAAMSKGKTAGDVYPELEGDNSFVDADGEIEIEDDWVDPLARARRRSSRSRRRLRLRLYLPLRPHRARRPAMSVSPPHREREQERQRNVTRAGGGITGQQMHTARGRDGGRTQIKFTHPPMVDTIADYKIPTGHNFFSEDDHHSELDLLNSEIIIAENLDHER</sequence>
<name>A0AAD7H536_9AGAR</name>
<evidence type="ECO:0000313" key="2">
    <source>
        <dbReference type="EMBL" id="KAJ7712211.1"/>
    </source>
</evidence>
<proteinExistence type="predicted"/>
<protein>
    <submittedName>
        <fullName evidence="2">Uncharacterized protein</fullName>
    </submittedName>
</protein>
<dbReference type="AlphaFoldDB" id="A0AAD7H536"/>
<dbReference type="EMBL" id="JARKIB010000374">
    <property type="protein sequence ID" value="KAJ7712211.1"/>
    <property type="molecule type" value="Genomic_DNA"/>
</dbReference>
<evidence type="ECO:0000313" key="3">
    <source>
        <dbReference type="Proteomes" id="UP001215598"/>
    </source>
</evidence>
<reference evidence="2" key="1">
    <citation type="submission" date="2023-03" db="EMBL/GenBank/DDBJ databases">
        <title>Massive genome expansion in bonnet fungi (Mycena s.s.) driven by repeated elements and novel gene families across ecological guilds.</title>
        <authorList>
            <consortium name="Lawrence Berkeley National Laboratory"/>
            <person name="Harder C.B."/>
            <person name="Miyauchi S."/>
            <person name="Viragh M."/>
            <person name="Kuo A."/>
            <person name="Thoen E."/>
            <person name="Andreopoulos B."/>
            <person name="Lu D."/>
            <person name="Skrede I."/>
            <person name="Drula E."/>
            <person name="Henrissat B."/>
            <person name="Morin E."/>
            <person name="Kohler A."/>
            <person name="Barry K."/>
            <person name="LaButti K."/>
            <person name="Morin E."/>
            <person name="Salamov A."/>
            <person name="Lipzen A."/>
            <person name="Mereny Z."/>
            <person name="Hegedus B."/>
            <person name="Baldrian P."/>
            <person name="Stursova M."/>
            <person name="Weitz H."/>
            <person name="Taylor A."/>
            <person name="Grigoriev I.V."/>
            <person name="Nagy L.G."/>
            <person name="Martin F."/>
            <person name="Kauserud H."/>
        </authorList>
    </citation>
    <scope>NUCLEOTIDE SEQUENCE</scope>
    <source>
        <strain evidence="2">CBHHK182m</strain>
    </source>
</reference>
<dbReference type="Proteomes" id="UP001215598">
    <property type="component" value="Unassembled WGS sequence"/>
</dbReference>
<accession>A0AAD7H536</accession>